<reference evidence="2" key="1">
    <citation type="journal article" date="2020" name="BMC Genomics">
        <title>Correction to: Identification and distribution of gene clusters required for synthesis of sphingolipid metabolism inhibitors in diverse species of the filamentous fungus Fusarium.</title>
        <authorList>
            <person name="Kim H.S."/>
            <person name="Lohmar J.M."/>
            <person name="Busman M."/>
            <person name="Brown D.W."/>
            <person name="Naumann T.A."/>
            <person name="Divon H.H."/>
            <person name="Lysoe E."/>
            <person name="Uhlig S."/>
            <person name="Proctor R.H."/>
        </authorList>
    </citation>
    <scope>NUCLEOTIDE SEQUENCE</scope>
    <source>
        <strain evidence="2">NRRL 20472</strain>
    </source>
</reference>
<keyword evidence="3" id="KW-1185">Reference proteome</keyword>
<evidence type="ECO:0000313" key="3">
    <source>
        <dbReference type="Proteomes" id="UP000622797"/>
    </source>
</evidence>
<feature type="region of interest" description="Disordered" evidence="1">
    <location>
        <begin position="159"/>
        <end position="180"/>
    </location>
</feature>
<feature type="region of interest" description="Disordered" evidence="1">
    <location>
        <begin position="94"/>
        <end position="147"/>
    </location>
</feature>
<evidence type="ECO:0000313" key="2">
    <source>
        <dbReference type="EMBL" id="KAF4952915.1"/>
    </source>
</evidence>
<sequence length="338" mass="38053">MWTSVHPHEQKSFGFMMSEETGWNDLSTKRQEAINALVEKYPDIHQTAFYDGDTSDASSKYSLMQRHSIPDDQSDVVEDRAWSAYNKTQNLWKAAVEPPESPRISQGPTPRAGRYAPSVSSPVYGPAYATSPEPRRPPDSFTSPPNRISVTSALQIASDPFTSPSNRIPATSAPWTPSRPDRLSASIKISSFANLALNILYGLLTMPPRPVTKILKRTPRMTEISWDKYVHRQGFINMTIDWRYGRPYEPEDPTDKIQISNALLEGALGRLLHDVSQGMRLIHGICGETDSENGFIDSLIRRGIRSSTRLGRMRSLAMPHSTEQATYPRELHLEIDQR</sequence>
<accession>A0A8H4T7R3</accession>
<dbReference type="OrthoDB" id="10499415at2759"/>
<evidence type="ECO:0000256" key="1">
    <source>
        <dbReference type="SAM" id="MobiDB-lite"/>
    </source>
</evidence>
<comment type="caution">
    <text evidence="2">The sequence shown here is derived from an EMBL/GenBank/DDBJ whole genome shotgun (WGS) entry which is preliminary data.</text>
</comment>
<protein>
    <submittedName>
        <fullName evidence="2">Uncharacterized protein</fullName>
    </submittedName>
</protein>
<dbReference type="Proteomes" id="UP000622797">
    <property type="component" value="Unassembled WGS sequence"/>
</dbReference>
<name>A0A8H4T7R3_9HYPO</name>
<feature type="compositionally biased region" description="Polar residues" evidence="1">
    <location>
        <begin position="159"/>
        <end position="175"/>
    </location>
</feature>
<reference evidence="2" key="2">
    <citation type="submission" date="2020-05" db="EMBL/GenBank/DDBJ databases">
        <authorList>
            <person name="Kim H.-S."/>
            <person name="Proctor R.H."/>
            <person name="Brown D.W."/>
        </authorList>
    </citation>
    <scope>NUCLEOTIDE SEQUENCE</scope>
    <source>
        <strain evidence="2">NRRL 20472</strain>
    </source>
</reference>
<dbReference type="EMBL" id="JABEXW010000861">
    <property type="protein sequence ID" value="KAF4952915.1"/>
    <property type="molecule type" value="Genomic_DNA"/>
</dbReference>
<gene>
    <name evidence="2" type="ORF">FSARC_12536</name>
</gene>
<dbReference type="AlphaFoldDB" id="A0A8H4T7R3"/>
<proteinExistence type="predicted"/>
<organism evidence="2 3">
    <name type="scientific">Fusarium sarcochroum</name>
    <dbReference type="NCBI Taxonomy" id="1208366"/>
    <lineage>
        <taxon>Eukaryota</taxon>
        <taxon>Fungi</taxon>
        <taxon>Dikarya</taxon>
        <taxon>Ascomycota</taxon>
        <taxon>Pezizomycotina</taxon>
        <taxon>Sordariomycetes</taxon>
        <taxon>Hypocreomycetidae</taxon>
        <taxon>Hypocreales</taxon>
        <taxon>Nectriaceae</taxon>
        <taxon>Fusarium</taxon>
        <taxon>Fusarium lateritium species complex</taxon>
    </lineage>
</organism>